<evidence type="ECO:0000256" key="1">
    <source>
        <dbReference type="SAM" id="MobiDB-lite"/>
    </source>
</evidence>
<gene>
    <name evidence="2" type="ORF">ZEAMMB73_Zm00001d031643</name>
</gene>
<sequence length="233" mass="25169">MAGAHGDLVTYSAKMDLILKQLAAINARLDSHDARLAKLEQAWVSLSASTAGCLGASEGGLGAGGGGRVEDDGVNGLQPNTPREVEAAFYVEVAVPLLQPASVLVEVQAWPDYGCARICSPNLQQSAAMVAQHVEALLRDNPPRHNYQSSAPWPSIFCTTDSHLLRRRSCGRRQPPWPPPRRGHLSYNTGGCHRPSPGAGSPLRHRSHVRHQSIWPPTRPPSIDPTTDVVQFF</sequence>
<dbReference type="EMBL" id="CM007647">
    <property type="protein sequence ID" value="ONM03347.1"/>
    <property type="molecule type" value="Genomic_DNA"/>
</dbReference>
<feature type="region of interest" description="Disordered" evidence="1">
    <location>
        <begin position="171"/>
        <end position="225"/>
    </location>
</feature>
<proteinExistence type="predicted"/>
<dbReference type="AlphaFoldDB" id="A0A1D6KKA1"/>
<reference evidence="2" key="1">
    <citation type="submission" date="2015-12" db="EMBL/GenBank/DDBJ databases">
        <title>Update maize B73 reference genome by single molecule sequencing technologies.</title>
        <authorList>
            <consortium name="Maize Genome Sequencing Project"/>
            <person name="Ware D."/>
        </authorList>
    </citation>
    <scope>NUCLEOTIDE SEQUENCE [LARGE SCALE GENOMIC DNA]</scope>
    <source>
        <tissue evidence="2">Seedling</tissue>
    </source>
</reference>
<accession>A0A1D6KKA1</accession>
<protein>
    <submittedName>
        <fullName evidence="2">3'-5'-exoribonuclease family protein</fullName>
    </submittedName>
</protein>
<organism evidence="2">
    <name type="scientific">Zea mays</name>
    <name type="common">Maize</name>
    <dbReference type="NCBI Taxonomy" id="4577"/>
    <lineage>
        <taxon>Eukaryota</taxon>
        <taxon>Viridiplantae</taxon>
        <taxon>Streptophyta</taxon>
        <taxon>Embryophyta</taxon>
        <taxon>Tracheophyta</taxon>
        <taxon>Spermatophyta</taxon>
        <taxon>Magnoliopsida</taxon>
        <taxon>Liliopsida</taxon>
        <taxon>Poales</taxon>
        <taxon>Poaceae</taxon>
        <taxon>PACMAD clade</taxon>
        <taxon>Panicoideae</taxon>
        <taxon>Andropogonodae</taxon>
        <taxon>Andropogoneae</taxon>
        <taxon>Tripsacinae</taxon>
        <taxon>Zea</taxon>
    </lineage>
</organism>
<evidence type="ECO:0000313" key="2">
    <source>
        <dbReference type="EMBL" id="ONM03347.1"/>
    </source>
</evidence>
<name>A0A1D6KKA1_MAIZE</name>